<organism evidence="3 4">
    <name type="scientific">Flavobacterium okayamense</name>
    <dbReference type="NCBI Taxonomy" id="2830782"/>
    <lineage>
        <taxon>Bacteria</taxon>
        <taxon>Pseudomonadati</taxon>
        <taxon>Bacteroidota</taxon>
        <taxon>Flavobacteriia</taxon>
        <taxon>Flavobacteriales</taxon>
        <taxon>Flavobacteriaceae</taxon>
        <taxon>Flavobacterium</taxon>
    </lineage>
</organism>
<dbReference type="SUPFAM" id="SSF55681">
    <property type="entry name" value="Class II aaRS and biotin synthetases"/>
    <property type="match status" value="1"/>
</dbReference>
<dbReference type="RefSeq" id="WP_221258597.1">
    <property type="nucleotide sequence ID" value="NZ_AP024749.1"/>
</dbReference>
<dbReference type="InterPro" id="IPR004408">
    <property type="entry name" value="Biotin_CoA_COase_ligase"/>
</dbReference>
<evidence type="ECO:0000313" key="3">
    <source>
        <dbReference type="EMBL" id="BCY29524.1"/>
    </source>
</evidence>
<dbReference type="EMBL" id="AP024749">
    <property type="protein sequence ID" value="BCY29524.1"/>
    <property type="molecule type" value="Genomic_DNA"/>
</dbReference>
<protein>
    <submittedName>
        <fullName evidence="3">Biotin--[acetyl-CoA-carboxylase] ligase</fullName>
    </submittedName>
</protein>
<evidence type="ECO:0000256" key="1">
    <source>
        <dbReference type="ARBA" id="ARBA00022598"/>
    </source>
</evidence>
<dbReference type="GO" id="GO:0016874">
    <property type="term" value="F:ligase activity"/>
    <property type="evidence" value="ECO:0007669"/>
    <property type="project" value="UniProtKB-KW"/>
</dbReference>
<dbReference type="Gene3D" id="3.30.930.10">
    <property type="entry name" value="Bira Bifunctional Protein, Domain 2"/>
    <property type="match status" value="1"/>
</dbReference>
<evidence type="ECO:0000313" key="4">
    <source>
        <dbReference type="Proteomes" id="UP000825258"/>
    </source>
</evidence>
<sequence>MNIIKLNAIPSTNTFLKELSATENLENFTTVVTEFQTKGKGQRGNIWHVEEGKNLTFSTLIKDFSLLKFNPFLLNILVSVSIVQVLEKYDLHNLKIKWPNDILAENKKIGGILIENTFKKTNFIEAVIGIGLNVNQSDFDNLPKASSILLLSGHFKNKDELLEKIILQLKNNYQSLLDGLNKEDFFWDIYHQFLFRKDIPSVFQDVNGLKFQGIITKVNEEGRLEVLLEDDNLQSFEVKEVSLLY</sequence>
<dbReference type="Pfam" id="PF03099">
    <property type="entry name" value="BPL_LplA_LipB"/>
    <property type="match status" value="1"/>
</dbReference>
<evidence type="ECO:0000259" key="2">
    <source>
        <dbReference type="PROSITE" id="PS51733"/>
    </source>
</evidence>
<dbReference type="InterPro" id="IPR045864">
    <property type="entry name" value="aa-tRNA-synth_II/BPL/LPL"/>
</dbReference>
<reference evidence="3 4" key="1">
    <citation type="submission" date="2021-06" db="EMBL/GenBank/DDBJ databases">
        <title>Whole genome sequences of Flavobacterium sp. KK2020170 and assembly.</title>
        <authorList>
            <person name="Kitahara K."/>
            <person name="Miyoshi S."/>
            <person name="Uesaka K."/>
        </authorList>
    </citation>
    <scope>NUCLEOTIDE SEQUENCE [LARGE SCALE GENOMIC DNA]</scope>
    <source>
        <strain evidence="3 4">KK2020170</strain>
    </source>
</reference>
<dbReference type="NCBIfam" id="TIGR00121">
    <property type="entry name" value="birA_ligase"/>
    <property type="match status" value="1"/>
</dbReference>
<keyword evidence="4" id="KW-1185">Reference proteome</keyword>
<gene>
    <name evidence="3" type="primary">birA</name>
    <name evidence="3" type="ORF">KK2020170_23920</name>
</gene>
<accession>A0ABN6HYP0</accession>
<dbReference type="PROSITE" id="PS51733">
    <property type="entry name" value="BPL_LPL_CATALYTIC"/>
    <property type="match status" value="1"/>
</dbReference>
<dbReference type="PANTHER" id="PTHR12835">
    <property type="entry name" value="BIOTIN PROTEIN LIGASE"/>
    <property type="match status" value="1"/>
</dbReference>
<dbReference type="PANTHER" id="PTHR12835:SF5">
    <property type="entry name" value="BIOTIN--PROTEIN LIGASE"/>
    <property type="match status" value="1"/>
</dbReference>
<proteinExistence type="predicted"/>
<dbReference type="Proteomes" id="UP000825258">
    <property type="component" value="Chromosome"/>
</dbReference>
<name>A0ABN6HYP0_9FLAO</name>
<dbReference type="CDD" id="cd16442">
    <property type="entry name" value="BPL"/>
    <property type="match status" value="1"/>
</dbReference>
<feature type="domain" description="BPL/LPL catalytic" evidence="2">
    <location>
        <begin position="1"/>
        <end position="177"/>
    </location>
</feature>
<keyword evidence="1 3" id="KW-0436">Ligase</keyword>
<dbReference type="InterPro" id="IPR004143">
    <property type="entry name" value="BPL_LPL_catalytic"/>
</dbReference>